<dbReference type="InterPro" id="IPR029071">
    <property type="entry name" value="Ubiquitin-like_domsf"/>
</dbReference>
<feature type="non-terminal residue" evidence="4">
    <location>
        <position position="274"/>
    </location>
</feature>
<feature type="domain" description="UBX" evidence="3">
    <location>
        <begin position="198"/>
        <end position="268"/>
    </location>
</feature>
<dbReference type="PROSITE" id="PS50033">
    <property type="entry name" value="UBX"/>
    <property type="match status" value="1"/>
</dbReference>
<gene>
    <name evidence="4" type="primary">Ubxn10</name>
    <name evidence="4" type="ORF">UPUEPO_R12384</name>
</gene>
<dbReference type="InterPro" id="IPR001012">
    <property type="entry name" value="UBX_dom"/>
</dbReference>
<evidence type="ECO:0000256" key="1">
    <source>
        <dbReference type="SAM" id="MobiDB-lite"/>
    </source>
</evidence>
<dbReference type="AlphaFoldDB" id="A0A7K6ANL0"/>
<accession>A0A7K6ANL0</accession>
<dbReference type="Gene3D" id="3.10.20.90">
    <property type="entry name" value="Phosphatidylinositol 3-kinase Catalytic Subunit, Chain A, domain 1"/>
    <property type="match status" value="1"/>
</dbReference>
<sequence length="274" mass="30348">MATAALLNLVLSPLCLPPSPAAAFLCPDTMRGARPKSAKGRTRPRARCLREVQVSPRQESPSSPPAAPRERLNSQRASSVSLALPVCRVSPEDIPELLQQLPVKGSSSLNKYRVLPPIGCRHPTEELLEQTQQLKVSEGWGDSPQIKTLPGEQGPTDVLIENEENSQVQCPPEKLERKMRPEKPLTSTAALEESHLLLAVRSPSGQRFQHRFKPSDSLQTVLAVAEQKTSVKYEHCSIEIVEVPRRSFSDLTRSLRDCGVLHKSVLCIRQEQHD</sequence>
<dbReference type="SUPFAM" id="SSF54236">
    <property type="entry name" value="Ubiquitin-like"/>
    <property type="match status" value="1"/>
</dbReference>
<organism evidence="4 5">
    <name type="scientific">Upupa epops</name>
    <name type="common">Eurasian hoopoe</name>
    <dbReference type="NCBI Taxonomy" id="57439"/>
    <lineage>
        <taxon>Eukaryota</taxon>
        <taxon>Metazoa</taxon>
        <taxon>Chordata</taxon>
        <taxon>Craniata</taxon>
        <taxon>Vertebrata</taxon>
        <taxon>Euteleostomi</taxon>
        <taxon>Archelosauria</taxon>
        <taxon>Archosauria</taxon>
        <taxon>Dinosauria</taxon>
        <taxon>Saurischia</taxon>
        <taxon>Theropoda</taxon>
        <taxon>Coelurosauria</taxon>
        <taxon>Aves</taxon>
        <taxon>Neognathae</taxon>
        <taxon>Neoaves</taxon>
        <taxon>Telluraves</taxon>
        <taxon>Coraciimorphae</taxon>
        <taxon>Bucerotiformes</taxon>
        <taxon>Upupidae</taxon>
        <taxon>Upupa</taxon>
    </lineage>
</organism>
<feature type="region of interest" description="Disordered" evidence="1">
    <location>
        <begin position="52"/>
        <end position="76"/>
    </location>
</feature>
<evidence type="ECO:0000313" key="5">
    <source>
        <dbReference type="Proteomes" id="UP000544127"/>
    </source>
</evidence>
<feature type="chain" id="PRO_5029752574" evidence="2">
    <location>
        <begin position="24"/>
        <end position="274"/>
    </location>
</feature>
<dbReference type="CDD" id="cd17076">
    <property type="entry name" value="UBX_UBXN10"/>
    <property type="match status" value="1"/>
</dbReference>
<comment type="caution">
    <text evidence="4">The sequence shown here is derived from an EMBL/GenBank/DDBJ whole genome shotgun (WGS) entry which is preliminary data.</text>
</comment>
<feature type="signal peptide" evidence="2">
    <location>
        <begin position="1"/>
        <end position="23"/>
    </location>
</feature>
<evidence type="ECO:0000313" key="4">
    <source>
        <dbReference type="EMBL" id="NWU91630.1"/>
    </source>
</evidence>
<dbReference type="Proteomes" id="UP000544127">
    <property type="component" value="Unassembled WGS sequence"/>
</dbReference>
<proteinExistence type="predicted"/>
<evidence type="ECO:0000259" key="3">
    <source>
        <dbReference type="PROSITE" id="PS50033"/>
    </source>
</evidence>
<keyword evidence="5" id="KW-1185">Reference proteome</keyword>
<dbReference type="OrthoDB" id="436606at2759"/>
<dbReference type="EMBL" id="VZRI01003399">
    <property type="protein sequence ID" value="NWU91630.1"/>
    <property type="molecule type" value="Genomic_DNA"/>
</dbReference>
<feature type="compositionally biased region" description="Low complexity" evidence="1">
    <location>
        <begin position="52"/>
        <end position="61"/>
    </location>
</feature>
<feature type="non-terminal residue" evidence="4">
    <location>
        <position position="1"/>
    </location>
</feature>
<protein>
    <submittedName>
        <fullName evidence="4">UBX10 protein</fullName>
    </submittedName>
</protein>
<evidence type="ECO:0000256" key="2">
    <source>
        <dbReference type="SAM" id="SignalP"/>
    </source>
</evidence>
<dbReference type="Pfam" id="PF00789">
    <property type="entry name" value="UBX"/>
    <property type="match status" value="1"/>
</dbReference>
<reference evidence="4 5" key="1">
    <citation type="submission" date="2019-09" db="EMBL/GenBank/DDBJ databases">
        <title>Bird 10,000 Genomes (B10K) Project - Family phase.</title>
        <authorList>
            <person name="Zhang G."/>
        </authorList>
    </citation>
    <scope>NUCLEOTIDE SEQUENCE [LARGE SCALE GENOMIC DNA]</scope>
    <source>
        <strain evidence="4">B10K-DU-012-37</strain>
    </source>
</reference>
<keyword evidence="2" id="KW-0732">Signal</keyword>
<name>A0A7K6ANL0_UPUEP</name>